<accession>C6LHI1</accession>
<keyword evidence="2" id="KW-1185">Reference proteome</keyword>
<evidence type="ECO:0000313" key="2">
    <source>
        <dbReference type="Proteomes" id="UP000005561"/>
    </source>
</evidence>
<proteinExistence type="predicted"/>
<sequence>MKQRQPVVFSCMTARRGFRPCTQFTSFLQKQKLLFTEMLWYFPVQVCYHKYSCQSANADKGRMQICGAHDRAVTKNVRI</sequence>
<comment type="caution">
    <text evidence="1">The sequence shown here is derived from an EMBL/GenBank/DDBJ whole genome shotgun (WGS) entry which is preliminary data.</text>
</comment>
<evidence type="ECO:0000313" key="1">
    <source>
        <dbReference type="EMBL" id="EET59968.1"/>
    </source>
</evidence>
<protein>
    <submittedName>
        <fullName evidence="1">Uncharacterized protein</fullName>
    </submittedName>
</protein>
<reference evidence="1" key="1">
    <citation type="submission" date="2009-07" db="EMBL/GenBank/DDBJ databases">
        <authorList>
            <person name="Weinstock G."/>
            <person name="Sodergren E."/>
            <person name="Clifton S."/>
            <person name="Fulton L."/>
            <person name="Fulton B."/>
            <person name="Courtney L."/>
            <person name="Fronick C."/>
            <person name="Harrison M."/>
            <person name="Strong C."/>
            <person name="Farmer C."/>
            <person name="Delahaunty K."/>
            <person name="Markovic C."/>
            <person name="Hall O."/>
            <person name="Minx P."/>
            <person name="Tomlinson C."/>
            <person name="Mitreva M."/>
            <person name="Nelson J."/>
            <person name="Hou S."/>
            <person name="Wollam A."/>
            <person name="Pepin K.H."/>
            <person name="Johnson M."/>
            <person name="Bhonagiri V."/>
            <person name="Nash W.E."/>
            <person name="Warren W."/>
            <person name="Chinwalla A."/>
            <person name="Mardis E.R."/>
            <person name="Wilson R.K."/>
        </authorList>
    </citation>
    <scope>NUCLEOTIDE SEQUENCE [LARGE SCALE GENOMIC DNA]</scope>
    <source>
        <strain evidence="1">DSM 14469</strain>
    </source>
</reference>
<dbReference type="Proteomes" id="UP000005561">
    <property type="component" value="Unassembled WGS sequence"/>
</dbReference>
<dbReference type="EMBL" id="ACCL02000014">
    <property type="protein sequence ID" value="EET59968.1"/>
    <property type="molecule type" value="Genomic_DNA"/>
</dbReference>
<dbReference type="AlphaFoldDB" id="C6LHI1"/>
<gene>
    <name evidence="1" type="ORF">BRYFOR_08092</name>
</gene>
<name>C6LHI1_9FIRM</name>
<organism evidence="1 2">
    <name type="scientific">Marvinbryantia formatexigens DSM 14469</name>
    <dbReference type="NCBI Taxonomy" id="478749"/>
    <lineage>
        <taxon>Bacteria</taxon>
        <taxon>Bacillati</taxon>
        <taxon>Bacillota</taxon>
        <taxon>Clostridia</taxon>
        <taxon>Lachnospirales</taxon>
        <taxon>Lachnospiraceae</taxon>
        <taxon>Marvinbryantia</taxon>
    </lineage>
</organism>